<organism evidence="1 2">
    <name type="scientific">Zophobas morio</name>
    <dbReference type="NCBI Taxonomy" id="2755281"/>
    <lineage>
        <taxon>Eukaryota</taxon>
        <taxon>Metazoa</taxon>
        <taxon>Ecdysozoa</taxon>
        <taxon>Arthropoda</taxon>
        <taxon>Hexapoda</taxon>
        <taxon>Insecta</taxon>
        <taxon>Pterygota</taxon>
        <taxon>Neoptera</taxon>
        <taxon>Endopterygota</taxon>
        <taxon>Coleoptera</taxon>
        <taxon>Polyphaga</taxon>
        <taxon>Cucujiformia</taxon>
        <taxon>Tenebrionidae</taxon>
        <taxon>Zophobas</taxon>
    </lineage>
</organism>
<evidence type="ECO:0000313" key="2">
    <source>
        <dbReference type="Proteomes" id="UP001168821"/>
    </source>
</evidence>
<dbReference type="AlphaFoldDB" id="A0AA38I811"/>
<protein>
    <submittedName>
        <fullName evidence="1">Uncharacterized protein</fullName>
    </submittedName>
</protein>
<dbReference type="EMBL" id="JALNTZ010000005">
    <property type="protein sequence ID" value="KAJ3650733.1"/>
    <property type="molecule type" value="Genomic_DNA"/>
</dbReference>
<dbReference type="Proteomes" id="UP001168821">
    <property type="component" value="Unassembled WGS sequence"/>
</dbReference>
<gene>
    <name evidence="1" type="ORF">Zmor_016815</name>
</gene>
<proteinExistence type="predicted"/>
<evidence type="ECO:0000313" key="1">
    <source>
        <dbReference type="EMBL" id="KAJ3650733.1"/>
    </source>
</evidence>
<sequence length="100" mass="11237">MGIFGREVRGARRLQVLSIAPPLIYGMYRTLRNLIYLFLSGALVAPTSGPRCPELYGFYRRTSVHLSKMADKGSAAKDRLLISWLWSLNRAGVFTAKPLH</sequence>
<keyword evidence="2" id="KW-1185">Reference proteome</keyword>
<comment type="caution">
    <text evidence="1">The sequence shown here is derived from an EMBL/GenBank/DDBJ whole genome shotgun (WGS) entry which is preliminary data.</text>
</comment>
<reference evidence="1" key="1">
    <citation type="journal article" date="2023" name="G3 (Bethesda)">
        <title>Whole genome assemblies of Zophobas morio and Tenebrio molitor.</title>
        <authorList>
            <person name="Kaur S."/>
            <person name="Stinson S.A."/>
            <person name="diCenzo G.C."/>
        </authorList>
    </citation>
    <scope>NUCLEOTIDE SEQUENCE</scope>
    <source>
        <strain evidence="1">QUZm001</strain>
    </source>
</reference>
<name>A0AA38I811_9CUCU</name>
<accession>A0AA38I811</accession>